<feature type="coiled-coil region" evidence="1">
    <location>
        <begin position="681"/>
        <end position="708"/>
    </location>
</feature>
<organism evidence="4 5">
    <name type="scientific">Flemingia macrophylla</name>
    <dbReference type="NCBI Taxonomy" id="520843"/>
    <lineage>
        <taxon>Eukaryota</taxon>
        <taxon>Viridiplantae</taxon>
        <taxon>Streptophyta</taxon>
        <taxon>Embryophyta</taxon>
        <taxon>Tracheophyta</taxon>
        <taxon>Spermatophyta</taxon>
        <taxon>Magnoliopsida</taxon>
        <taxon>eudicotyledons</taxon>
        <taxon>Gunneridae</taxon>
        <taxon>Pentapetalae</taxon>
        <taxon>rosids</taxon>
        <taxon>fabids</taxon>
        <taxon>Fabales</taxon>
        <taxon>Fabaceae</taxon>
        <taxon>Papilionoideae</taxon>
        <taxon>50 kb inversion clade</taxon>
        <taxon>NPAAA clade</taxon>
        <taxon>indigoferoid/millettioid clade</taxon>
        <taxon>Phaseoleae</taxon>
        <taxon>Flemingia</taxon>
    </lineage>
</organism>
<keyword evidence="1" id="KW-0175">Coiled coil</keyword>
<dbReference type="AlphaFoldDB" id="A0ABD1LGF8"/>
<feature type="domain" description="Aminotransferase-like plant mobile" evidence="3">
    <location>
        <begin position="100"/>
        <end position="459"/>
    </location>
</feature>
<dbReference type="EMBL" id="JBGMDY010000009">
    <property type="protein sequence ID" value="KAL2322612.1"/>
    <property type="molecule type" value="Genomic_DNA"/>
</dbReference>
<dbReference type="InterPro" id="IPR019557">
    <property type="entry name" value="AminoTfrase-like_pln_mobile"/>
</dbReference>
<evidence type="ECO:0000313" key="5">
    <source>
        <dbReference type="Proteomes" id="UP001603857"/>
    </source>
</evidence>
<dbReference type="PANTHER" id="PTHR46033">
    <property type="entry name" value="PROTEIN MAIN-LIKE 2"/>
    <property type="match status" value="1"/>
</dbReference>
<dbReference type="InterPro" id="IPR044824">
    <property type="entry name" value="MAIN-like"/>
</dbReference>
<sequence>MEESSLSMMEVREDFMVSPTGDSEPSLRTAYFLKPLAKSLDGAVSEVLSSSLTMALPAVFDPKEWPLVIHFSWWRRTNQKWVEWVDALQLRYESVWKKVGIFEAIMSTKCSIVKDRNLCYGVAEKWCTETNTFMFPWGEATITLEDVMVLGGYPLVGDPIFIPLQSQEMRQMEQKLNDARQEPWRMKKGKASLSAWIDLFINSGSEIEHEAFLATWLSMIGFSPKGLVGKFVFPIAIHLARGNTIALGPAVLASIYKDLTLLKKTIVGLTEKLVLGDDLQLEVTLQSPFYLVQIWVWERFESLQPQPRWINREEAMLFRWHKVKPLKINNVRLALDSAMEHFRWRPYVQYVGKFNVFYPENETSVPFGTNLDTELISFVTCLRVSVLVGIESTIKHYLPNRVAMQFGMDQDVPDCVPKFCGSKSTAWKNYCRLVSDRSLYFPARLFEGDVTTRYAKWWKESVLSHQDFAKNIVRRKRSSRAPHHRTHVSKANKSGNDADVPPGFSPKHVSTVYFRKFGGDDINPGKGTGDAIVPSGFLPVHLKTVPSEYSVKDGLKVKEENIDTDVPASFPSKFDTLTPSVFVENHKQVFEKSKYAGMTHSSGKLKIDKCKNLSNQSSSASNADYKNVERISPQTKPVAKDTVEPLMRDSDEEFEDAIGIKESRLSSKRVSLSSTQGESYRYASEAKVVDLEQRINRLEELVSKKLKMAKFGHC</sequence>
<evidence type="ECO:0000259" key="3">
    <source>
        <dbReference type="Pfam" id="PF10536"/>
    </source>
</evidence>
<evidence type="ECO:0000313" key="4">
    <source>
        <dbReference type="EMBL" id="KAL2322612.1"/>
    </source>
</evidence>
<feature type="compositionally biased region" description="Basic residues" evidence="2">
    <location>
        <begin position="475"/>
        <end position="490"/>
    </location>
</feature>
<gene>
    <name evidence="4" type="ORF">Fmac_026991</name>
</gene>
<feature type="region of interest" description="Disordered" evidence="2">
    <location>
        <begin position="475"/>
        <end position="502"/>
    </location>
</feature>
<evidence type="ECO:0000256" key="1">
    <source>
        <dbReference type="SAM" id="Coils"/>
    </source>
</evidence>
<protein>
    <recommendedName>
        <fullName evidence="3">Aminotransferase-like plant mobile domain-containing protein</fullName>
    </recommendedName>
</protein>
<evidence type="ECO:0000256" key="2">
    <source>
        <dbReference type="SAM" id="MobiDB-lite"/>
    </source>
</evidence>
<proteinExistence type="predicted"/>
<accession>A0ABD1LGF8</accession>
<reference evidence="4 5" key="1">
    <citation type="submission" date="2024-08" db="EMBL/GenBank/DDBJ databases">
        <title>Insights into the chromosomal genome structure of Flemingia macrophylla.</title>
        <authorList>
            <person name="Ding Y."/>
            <person name="Zhao Y."/>
            <person name="Bi W."/>
            <person name="Wu M."/>
            <person name="Zhao G."/>
            <person name="Gong Y."/>
            <person name="Li W."/>
            <person name="Zhang P."/>
        </authorList>
    </citation>
    <scope>NUCLEOTIDE SEQUENCE [LARGE SCALE GENOMIC DNA]</scope>
    <source>
        <strain evidence="4">DYQJB</strain>
        <tissue evidence="4">Leaf</tissue>
    </source>
</reference>
<dbReference type="Pfam" id="PF10536">
    <property type="entry name" value="PMD"/>
    <property type="match status" value="1"/>
</dbReference>
<name>A0ABD1LGF8_9FABA</name>
<dbReference type="Proteomes" id="UP001603857">
    <property type="component" value="Unassembled WGS sequence"/>
</dbReference>
<dbReference type="PANTHER" id="PTHR46033:SF67">
    <property type="entry name" value="AMINOTRANSFERASE-LIKE, PLANT MOBILE DOMAIN FAMILY PROTEIN"/>
    <property type="match status" value="1"/>
</dbReference>
<keyword evidence="5" id="KW-1185">Reference proteome</keyword>
<comment type="caution">
    <text evidence="4">The sequence shown here is derived from an EMBL/GenBank/DDBJ whole genome shotgun (WGS) entry which is preliminary data.</text>
</comment>